<dbReference type="Proteomes" id="UP001054945">
    <property type="component" value="Unassembled WGS sequence"/>
</dbReference>
<accession>A0AAV4NH64</accession>
<evidence type="ECO:0000313" key="2">
    <source>
        <dbReference type="EMBL" id="GIX84127.1"/>
    </source>
</evidence>
<evidence type="ECO:0000313" key="3">
    <source>
        <dbReference type="Proteomes" id="UP001054945"/>
    </source>
</evidence>
<evidence type="ECO:0000256" key="1">
    <source>
        <dbReference type="SAM" id="MobiDB-lite"/>
    </source>
</evidence>
<organism evidence="2 3">
    <name type="scientific">Caerostris extrusa</name>
    <name type="common">Bark spider</name>
    <name type="synonym">Caerostris bankana</name>
    <dbReference type="NCBI Taxonomy" id="172846"/>
    <lineage>
        <taxon>Eukaryota</taxon>
        <taxon>Metazoa</taxon>
        <taxon>Ecdysozoa</taxon>
        <taxon>Arthropoda</taxon>
        <taxon>Chelicerata</taxon>
        <taxon>Arachnida</taxon>
        <taxon>Araneae</taxon>
        <taxon>Araneomorphae</taxon>
        <taxon>Entelegynae</taxon>
        <taxon>Araneoidea</taxon>
        <taxon>Araneidae</taxon>
        <taxon>Caerostris</taxon>
    </lineage>
</organism>
<comment type="caution">
    <text evidence="2">The sequence shown here is derived from an EMBL/GenBank/DDBJ whole genome shotgun (WGS) entry which is preliminary data.</text>
</comment>
<feature type="region of interest" description="Disordered" evidence="1">
    <location>
        <begin position="1"/>
        <end position="36"/>
    </location>
</feature>
<protein>
    <submittedName>
        <fullName evidence="2">Uncharacterized protein</fullName>
    </submittedName>
</protein>
<dbReference type="AlphaFoldDB" id="A0AAV4NH64"/>
<dbReference type="EMBL" id="BPLR01003403">
    <property type="protein sequence ID" value="GIX84127.1"/>
    <property type="molecule type" value="Genomic_DNA"/>
</dbReference>
<gene>
    <name evidence="2" type="ORF">CEXT_45581</name>
</gene>
<name>A0AAV4NH64_CAEEX</name>
<keyword evidence="3" id="KW-1185">Reference proteome</keyword>
<reference evidence="2 3" key="1">
    <citation type="submission" date="2021-06" db="EMBL/GenBank/DDBJ databases">
        <title>Caerostris extrusa draft genome.</title>
        <authorList>
            <person name="Kono N."/>
            <person name="Arakawa K."/>
        </authorList>
    </citation>
    <scope>NUCLEOTIDE SEQUENCE [LARGE SCALE GENOMIC DNA]</scope>
</reference>
<proteinExistence type="predicted"/>
<sequence length="88" mass="10165">MVSFLTRKFSPPPPRNESSSRKESKGHGTSRARMLNANLEERSLARTYHLILRGTNARRMVESFIPCACWEMDAHVLMRTTLAIRFNE</sequence>